<evidence type="ECO:0000256" key="1">
    <source>
        <dbReference type="SAM" id="MobiDB-lite"/>
    </source>
</evidence>
<reference evidence="2 3" key="1">
    <citation type="submission" date="2023-08" db="EMBL/GenBank/DDBJ databases">
        <title>Black Yeasts Isolated from many extreme environments.</title>
        <authorList>
            <person name="Coleine C."/>
            <person name="Stajich J.E."/>
            <person name="Selbmann L."/>
        </authorList>
    </citation>
    <scope>NUCLEOTIDE SEQUENCE [LARGE SCALE GENOMIC DNA]</scope>
    <source>
        <strain evidence="2 3">CCFEE 5386</strain>
    </source>
</reference>
<organism evidence="2 3">
    <name type="scientific">Rachicladosporium monterosium</name>
    <dbReference type="NCBI Taxonomy" id="1507873"/>
    <lineage>
        <taxon>Eukaryota</taxon>
        <taxon>Fungi</taxon>
        <taxon>Dikarya</taxon>
        <taxon>Ascomycota</taxon>
        <taxon>Pezizomycotina</taxon>
        <taxon>Dothideomycetes</taxon>
        <taxon>Dothideomycetidae</taxon>
        <taxon>Cladosporiales</taxon>
        <taxon>Cladosporiaceae</taxon>
        <taxon>Rachicladosporium</taxon>
    </lineage>
</organism>
<proteinExistence type="predicted"/>
<feature type="region of interest" description="Disordered" evidence="1">
    <location>
        <begin position="49"/>
        <end position="105"/>
    </location>
</feature>
<dbReference type="Proteomes" id="UP001308179">
    <property type="component" value="Unassembled WGS sequence"/>
</dbReference>
<protein>
    <recommendedName>
        <fullName evidence="4">ASX DEUBAD domain-containing protein</fullName>
    </recommendedName>
</protein>
<dbReference type="EMBL" id="JAVRRR010000379">
    <property type="protein sequence ID" value="KAK5142864.1"/>
    <property type="molecule type" value="Genomic_DNA"/>
</dbReference>
<evidence type="ECO:0008006" key="4">
    <source>
        <dbReference type="Google" id="ProtNLM"/>
    </source>
</evidence>
<evidence type="ECO:0000313" key="3">
    <source>
        <dbReference type="Proteomes" id="UP001308179"/>
    </source>
</evidence>
<evidence type="ECO:0000313" key="2">
    <source>
        <dbReference type="EMBL" id="KAK5142864.1"/>
    </source>
</evidence>
<gene>
    <name evidence="2" type="ORF">LTR32_004889</name>
</gene>
<keyword evidence="3" id="KW-1185">Reference proteome</keyword>
<name>A0ABR0L4P2_9PEZI</name>
<comment type="caution">
    <text evidence="2">The sequence shown here is derived from an EMBL/GenBank/DDBJ whole genome shotgun (WGS) entry which is preliminary data.</text>
</comment>
<sequence>MTNGCSRSSRSEHEKISAPWRFLPGTPTCYFLRRIKATTRYFFRHPPLASQDKQHTAPTSCAAAASHSEMQGQQPTDPRKDKPSDESTAAASSANAETPRSTASTTASAAIEVPCEAGSLNTLLFLRVDLERARTVNQDDFKVDFGKFTKTALRHLVEYEGCDTDEPDIDWSDDIREIGANEPLVKALAQRGEYYDVVRLRHSAAQWADMSIEARWERLLSSAEVIRPLTEGTESAQGAES</sequence>
<feature type="compositionally biased region" description="Low complexity" evidence="1">
    <location>
        <begin position="86"/>
        <end position="105"/>
    </location>
</feature>
<accession>A0ABR0L4P2</accession>